<evidence type="ECO:0008006" key="3">
    <source>
        <dbReference type="Google" id="ProtNLM"/>
    </source>
</evidence>
<reference evidence="1 2" key="1">
    <citation type="journal article" date="2011" name="Science">
        <title>The ecoresponsive genome of Daphnia pulex.</title>
        <authorList>
            <person name="Colbourne J.K."/>
            <person name="Pfrender M.E."/>
            <person name="Gilbert D."/>
            <person name="Thomas W.K."/>
            <person name="Tucker A."/>
            <person name="Oakley T.H."/>
            <person name="Tokishita S."/>
            <person name="Aerts A."/>
            <person name="Arnold G.J."/>
            <person name="Basu M.K."/>
            <person name="Bauer D.J."/>
            <person name="Caceres C.E."/>
            <person name="Carmel L."/>
            <person name="Casola C."/>
            <person name="Choi J.H."/>
            <person name="Detter J.C."/>
            <person name="Dong Q."/>
            <person name="Dusheyko S."/>
            <person name="Eads B.D."/>
            <person name="Frohlich T."/>
            <person name="Geiler-Samerotte K.A."/>
            <person name="Gerlach D."/>
            <person name="Hatcher P."/>
            <person name="Jogdeo S."/>
            <person name="Krijgsveld J."/>
            <person name="Kriventseva E.V."/>
            <person name="Kultz D."/>
            <person name="Laforsch C."/>
            <person name="Lindquist E."/>
            <person name="Lopez J."/>
            <person name="Manak J.R."/>
            <person name="Muller J."/>
            <person name="Pangilinan J."/>
            <person name="Patwardhan R.P."/>
            <person name="Pitluck S."/>
            <person name="Pritham E.J."/>
            <person name="Rechtsteiner A."/>
            <person name="Rho M."/>
            <person name="Rogozin I.B."/>
            <person name="Sakarya O."/>
            <person name="Salamov A."/>
            <person name="Schaack S."/>
            <person name="Shapiro H."/>
            <person name="Shiga Y."/>
            <person name="Skalitzky C."/>
            <person name="Smith Z."/>
            <person name="Souvorov A."/>
            <person name="Sung W."/>
            <person name="Tang Z."/>
            <person name="Tsuchiya D."/>
            <person name="Tu H."/>
            <person name="Vos H."/>
            <person name="Wang M."/>
            <person name="Wolf Y.I."/>
            <person name="Yamagata H."/>
            <person name="Yamada T."/>
            <person name="Ye Y."/>
            <person name="Shaw J.R."/>
            <person name="Andrews J."/>
            <person name="Crease T.J."/>
            <person name="Tang H."/>
            <person name="Lucas S.M."/>
            <person name="Robertson H.M."/>
            <person name="Bork P."/>
            <person name="Koonin E.V."/>
            <person name="Zdobnov E.M."/>
            <person name="Grigoriev I.V."/>
            <person name="Lynch M."/>
            <person name="Boore J.L."/>
        </authorList>
    </citation>
    <scope>NUCLEOTIDE SEQUENCE [LARGE SCALE GENOMIC DNA]</scope>
</reference>
<accession>E9HE68</accession>
<evidence type="ECO:0000313" key="1">
    <source>
        <dbReference type="EMBL" id="EFX69960.1"/>
    </source>
</evidence>
<dbReference type="EMBL" id="GL732627">
    <property type="protein sequence ID" value="EFX69960.1"/>
    <property type="molecule type" value="Genomic_DNA"/>
</dbReference>
<organism evidence="1 2">
    <name type="scientific">Daphnia pulex</name>
    <name type="common">Water flea</name>
    <dbReference type="NCBI Taxonomy" id="6669"/>
    <lineage>
        <taxon>Eukaryota</taxon>
        <taxon>Metazoa</taxon>
        <taxon>Ecdysozoa</taxon>
        <taxon>Arthropoda</taxon>
        <taxon>Crustacea</taxon>
        <taxon>Branchiopoda</taxon>
        <taxon>Diplostraca</taxon>
        <taxon>Cladocera</taxon>
        <taxon>Anomopoda</taxon>
        <taxon>Daphniidae</taxon>
        <taxon>Daphnia</taxon>
    </lineage>
</organism>
<evidence type="ECO:0000313" key="2">
    <source>
        <dbReference type="Proteomes" id="UP000000305"/>
    </source>
</evidence>
<sequence length="124" mass="13625">MFSAHSKREAVASKAVAAGISVDTVLRAVHWASASTLTKFYHREVATDPSLFGIVRQPDGDSRQLQLFEIIRMMESESNEDVFEKADGGVVSVNDHTVVKLMDVGTVCEDSGQELVDYFPGDLY</sequence>
<dbReference type="KEGG" id="dpx:DAPPUDRAFT_257779"/>
<dbReference type="HOGENOM" id="CLU_2006150_0_0_1"/>
<gene>
    <name evidence="1" type="ORF">DAPPUDRAFT_257779</name>
</gene>
<protein>
    <recommendedName>
        <fullName evidence="3">Tyr recombinase domain-containing protein</fullName>
    </recommendedName>
</protein>
<keyword evidence="2" id="KW-1185">Reference proteome</keyword>
<dbReference type="Proteomes" id="UP000000305">
    <property type="component" value="Unassembled WGS sequence"/>
</dbReference>
<dbReference type="InParanoid" id="E9HE68"/>
<dbReference type="AlphaFoldDB" id="E9HE68"/>
<name>E9HE68_DAPPU</name>
<proteinExistence type="predicted"/>